<evidence type="ECO:0000256" key="4">
    <source>
        <dbReference type="ARBA" id="ARBA00023002"/>
    </source>
</evidence>
<dbReference type="Proteomes" id="UP001187682">
    <property type="component" value="Unassembled WGS sequence"/>
</dbReference>
<comment type="caution">
    <text evidence="7">The sequence shown here is derived from an EMBL/GenBank/DDBJ whole genome shotgun (WGS) entry which is preliminary data.</text>
</comment>
<evidence type="ECO:0000256" key="2">
    <source>
        <dbReference type="ARBA" id="ARBA00022723"/>
    </source>
</evidence>
<dbReference type="SUPFAM" id="SSF50129">
    <property type="entry name" value="GroES-like"/>
    <property type="match status" value="1"/>
</dbReference>
<dbReference type="Pfam" id="PF08240">
    <property type="entry name" value="ADH_N"/>
    <property type="match status" value="1"/>
</dbReference>
<dbReference type="Gene3D" id="3.40.50.720">
    <property type="entry name" value="NAD(P)-binding Rossmann-like Domain"/>
    <property type="match status" value="1"/>
</dbReference>
<comment type="similarity">
    <text evidence="5">Belongs to the zinc-containing alcohol dehydrogenase family.</text>
</comment>
<comment type="cofactor">
    <cofactor evidence="1 5">
        <name>Zn(2+)</name>
        <dbReference type="ChEBI" id="CHEBI:29105"/>
    </cofactor>
</comment>
<dbReference type="GO" id="GO:0008270">
    <property type="term" value="F:zinc ion binding"/>
    <property type="evidence" value="ECO:0007669"/>
    <property type="project" value="InterPro"/>
</dbReference>
<feature type="domain" description="Enoyl reductase (ER)" evidence="6">
    <location>
        <begin position="9"/>
        <end position="331"/>
    </location>
</feature>
<keyword evidence="4" id="KW-0560">Oxidoreductase</keyword>
<evidence type="ECO:0000313" key="8">
    <source>
        <dbReference type="Proteomes" id="UP001187682"/>
    </source>
</evidence>
<organism evidence="7 8">
    <name type="scientific">Cephalotrichum gorgonifer</name>
    <dbReference type="NCBI Taxonomy" id="2041049"/>
    <lineage>
        <taxon>Eukaryota</taxon>
        <taxon>Fungi</taxon>
        <taxon>Dikarya</taxon>
        <taxon>Ascomycota</taxon>
        <taxon>Pezizomycotina</taxon>
        <taxon>Sordariomycetes</taxon>
        <taxon>Hypocreomycetidae</taxon>
        <taxon>Microascales</taxon>
        <taxon>Microascaceae</taxon>
        <taxon>Cephalotrichum</taxon>
    </lineage>
</organism>
<reference evidence="7" key="1">
    <citation type="submission" date="2018-03" db="EMBL/GenBank/DDBJ databases">
        <authorList>
            <person name="Guldener U."/>
        </authorList>
    </citation>
    <scope>NUCLEOTIDE SEQUENCE</scope>
</reference>
<evidence type="ECO:0000256" key="3">
    <source>
        <dbReference type="ARBA" id="ARBA00022833"/>
    </source>
</evidence>
<dbReference type="Gene3D" id="3.90.180.10">
    <property type="entry name" value="Medium-chain alcohol dehydrogenases, catalytic domain"/>
    <property type="match status" value="1"/>
</dbReference>
<dbReference type="InterPro" id="IPR036291">
    <property type="entry name" value="NAD(P)-bd_dom_sf"/>
</dbReference>
<name>A0AAE8MW93_9PEZI</name>
<keyword evidence="8" id="KW-1185">Reference proteome</keyword>
<dbReference type="Pfam" id="PF00107">
    <property type="entry name" value="ADH_zinc_N"/>
    <property type="match status" value="1"/>
</dbReference>
<keyword evidence="3 5" id="KW-0862">Zinc</keyword>
<dbReference type="InterPro" id="IPR013149">
    <property type="entry name" value="ADH-like_C"/>
</dbReference>
<dbReference type="SUPFAM" id="SSF51735">
    <property type="entry name" value="NAD(P)-binding Rossmann-fold domains"/>
    <property type="match status" value="1"/>
</dbReference>
<dbReference type="PANTHER" id="PTHR42683">
    <property type="entry name" value="ALDEHYDE REDUCTASE"/>
    <property type="match status" value="1"/>
</dbReference>
<keyword evidence="2 5" id="KW-0479">Metal-binding</keyword>
<dbReference type="InterPro" id="IPR011032">
    <property type="entry name" value="GroES-like_sf"/>
</dbReference>
<dbReference type="FunFam" id="3.40.50.720:FF:000022">
    <property type="entry name" value="Cinnamyl alcohol dehydrogenase"/>
    <property type="match status" value="1"/>
</dbReference>
<dbReference type="GO" id="GO:0016616">
    <property type="term" value="F:oxidoreductase activity, acting on the CH-OH group of donors, NAD or NADP as acceptor"/>
    <property type="evidence" value="ECO:0007669"/>
    <property type="project" value="InterPro"/>
</dbReference>
<dbReference type="SMART" id="SM00829">
    <property type="entry name" value="PKS_ER"/>
    <property type="match status" value="1"/>
</dbReference>
<dbReference type="AlphaFoldDB" id="A0AAE8MW93"/>
<dbReference type="EMBL" id="ONZQ02000005">
    <property type="protein sequence ID" value="SPO01836.1"/>
    <property type="molecule type" value="Genomic_DNA"/>
</dbReference>
<evidence type="ECO:0000313" key="7">
    <source>
        <dbReference type="EMBL" id="SPO01836.1"/>
    </source>
</evidence>
<dbReference type="InterPro" id="IPR002328">
    <property type="entry name" value="ADH_Zn_CS"/>
</dbReference>
<dbReference type="CDD" id="cd05283">
    <property type="entry name" value="CAD1"/>
    <property type="match status" value="1"/>
</dbReference>
<dbReference type="InterPro" id="IPR047109">
    <property type="entry name" value="CAD-like"/>
</dbReference>
<proteinExistence type="inferred from homology"/>
<accession>A0AAE8MW93</accession>
<dbReference type="PROSITE" id="PS00059">
    <property type="entry name" value="ADH_ZINC"/>
    <property type="match status" value="1"/>
</dbReference>
<evidence type="ECO:0000259" key="6">
    <source>
        <dbReference type="SMART" id="SM00829"/>
    </source>
</evidence>
<dbReference type="InterPro" id="IPR020843">
    <property type="entry name" value="ER"/>
</dbReference>
<gene>
    <name evidence="7" type="ORF">DNG_04509</name>
</gene>
<evidence type="ECO:0000256" key="5">
    <source>
        <dbReference type="RuleBase" id="RU361277"/>
    </source>
</evidence>
<dbReference type="InterPro" id="IPR013154">
    <property type="entry name" value="ADH-like_N"/>
</dbReference>
<evidence type="ECO:0000256" key="1">
    <source>
        <dbReference type="ARBA" id="ARBA00001947"/>
    </source>
</evidence>
<sequence length="334" mass="35900">MPDFTVFKGAKDGSPFKTTTSKPDGLTGDQVVVRVTASGVCGTDLHYKHADMVLGHEGVGVVEELGPDVKYLKKGDRVGWGYETNSCGHCAACVSGQEMSCPERSLYGFANHDQGSFSSHAIWREAFLHPIPDGINDEHAAPLQCAGATVFTALYDVKPTETVGILGVGGLGHLAIQFAAKMGCRVVVLSGSDRKREQAKALGAHRFIVLNKGKGKAPEEGEPWLLSRLLVTTSAQPDWEAIIPMMAPQGRIWPLSVDAGNLVIPYMSLLAGAIRIQGSLGSTRTVHRDMLAFAARHGINPVIEKFPMTEDGIKEAMEKLEKGDVHYRAVLVAQ</sequence>
<protein>
    <submittedName>
        <fullName evidence="7">Probable NADP-dependent alcohol dehydrogenase</fullName>
    </submittedName>
</protein>